<name>A0ACC0BFP6_CATRO</name>
<reference evidence="2" key="1">
    <citation type="journal article" date="2023" name="Nat. Plants">
        <title>Single-cell RNA sequencing provides a high-resolution roadmap for understanding the multicellular compartmentation of specialized metabolism.</title>
        <authorList>
            <person name="Sun S."/>
            <person name="Shen X."/>
            <person name="Li Y."/>
            <person name="Li Y."/>
            <person name="Wang S."/>
            <person name="Li R."/>
            <person name="Zhang H."/>
            <person name="Shen G."/>
            <person name="Guo B."/>
            <person name="Wei J."/>
            <person name="Xu J."/>
            <person name="St-Pierre B."/>
            <person name="Chen S."/>
            <person name="Sun C."/>
        </authorList>
    </citation>
    <scope>NUCLEOTIDE SEQUENCE [LARGE SCALE GENOMIC DNA]</scope>
</reference>
<evidence type="ECO:0000313" key="1">
    <source>
        <dbReference type="EMBL" id="KAI5671447.1"/>
    </source>
</evidence>
<dbReference type="Proteomes" id="UP001060085">
    <property type="component" value="Linkage Group LG03"/>
</dbReference>
<keyword evidence="2" id="KW-1185">Reference proteome</keyword>
<evidence type="ECO:0000313" key="2">
    <source>
        <dbReference type="Proteomes" id="UP001060085"/>
    </source>
</evidence>
<gene>
    <name evidence="1" type="ORF">M9H77_11811</name>
</gene>
<sequence length="201" mass="23666">MTEHVTAVTQMFSDEQSMLYPTVDDDDDENDHSDEEYVVSSESESNGNNDVEEEELGFSDDLIESGTLRLLYWKDSMNDIQLGMGFVDKVQAISARYLSQTSSKKYKYYFKRVVRTRGHKTYRRTYQSNFHPVFNENFWRDVPYSLTFHPPNMNNERGRKQRTRFWGEMDYRNLDSLSRCGRCRMPGHNKKNCNNPSSSNV</sequence>
<protein>
    <submittedName>
        <fullName evidence="1">Uncharacterized protein</fullName>
    </submittedName>
</protein>
<organism evidence="1 2">
    <name type="scientific">Catharanthus roseus</name>
    <name type="common">Madagascar periwinkle</name>
    <name type="synonym">Vinca rosea</name>
    <dbReference type="NCBI Taxonomy" id="4058"/>
    <lineage>
        <taxon>Eukaryota</taxon>
        <taxon>Viridiplantae</taxon>
        <taxon>Streptophyta</taxon>
        <taxon>Embryophyta</taxon>
        <taxon>Tracheophyta</taxon>
        <taxon>Spermatophyta</taxon>
        <taxon>Magnoliopsida</taxon>
        <taxon>eudicotyledons</taxon>
        <taxon>Gunneridae</taxon>
        <taxon>Pentapetalae</taxon>
        <taxon>asterids</taxon>
        <taxon>lamiids</taxon>
        <taxon>Gentianales</taxon>
        <taxon>Apocynaceae</taxon>
        <taxon>Rauvolfioideae</taxon>
        <taxon>Vinceae</taxon>
        <taxon>Catharanthinae</taxon>
        <taxon>Catharanthus</taxon>
    </lineage>
</organism>
<proteinExistence type="predicted"/>
<dbReference type="EMBL" id="CM044703">
    <property type="protein sequence ID" value="KAI5671447.1"/>
    <property type="molecule type" value="Genomic_DNA"/>
</dbReference>
<comment type="caution">
    <text evidence="1">The sequence shown here is derived from an EMBL/GenBank/DDBJ whole genome shotgun (WGS) entry which is preliminary data.</text>
</comment>
<accession>A0ACC0BFP6</accession>